<evidence type="ECO:0000313" key="3">
    <source>
        <dbReference type="Proteomes" id="UP000031561"/>
    </source>
</evidence>
<feature type="domain" description="Methyltransferase FkbM" evidence="1">
    <location>
        <begin position="352"/>
        <end position="514"/>
    </location>
</feature>
<dbReference type="CDD" id="cd02440">
    <property type="entry name" value="AdoMet_MTases"/>
    <property type="match status" value="1"/>
</dbReference>
<dbReference type="GO" id="GO:0032259">
    <property type="term" value="P:methylation"/>
    <property type="evidence" value="ECO:0007669"/>
    <property type="project" value="UniProtKB-KW"/>
</dbReference>
<protein>
    <submittedName>
        <fullName evidence="2">FkbM family methyltransferase</fullName>
    </submittedName>
</protein>
<dbReference type="Gene3D" id="3.40.50.150">
    <property type="entry name" value="Vaccinia Virus protein VP39"/>
    <property type="match status" value="1"/>
</dbReference>
<keyword evidence="2" id="KW-0808">Transferase</keyword>
<reference evidence="2 3" key="1">
    <citation type="journal article" date="2015" name="Genome Announc.">
        <title>Draft Genome Sequence of Filamentous Marine Cyanobacterium Lyngbya confervoides Strain BDU141951.</title>
        <authorList>
            <person name="Chandrababunaidu M.M."/>
            <person name="Sen D."/>
            <person name="Tripathy S."/>
        </authorList>
    </citation>
    <scope>NUCLEOTIDE SEQUENCE [LARGE SCALE GENOMIC DNA]</scope>
    <source>
        <strain evidence="2 3">BDU141951</strain>
    </source>
</reference>
<dbReference type="InterPro" id="IPR029063">
    <property type="entry name" value="SAM-dependent_MTases_sf"/>
</dbReference>
<dbReference type="GO" id="GO:0008168">
    <property type="term" value="F:methyltransferase activity"/>
    <property type="evidence" value="ECO:0007669"/>
    <property type="project" value="UniProtKB-KW"/>
</dbReference>
<dbReference type="InterPro" id="IPR052514">
    <property type="entry name" value="SAM-dependent_MTase"/>
</dbReference>
<evidence type="ECO:0000259" key="1">
    <source>
        <dbReference type="Pfam" id="PF05050"/>
    </source>
</evidence>
<keyword evidence="2" id="KW-0489">Methyltransferase</keyword>
<gene>
    <name evidence="2" type="ORF">QQ91_0009920</name>
</gene>
<dbReference type="SUPFAM" id="SSF53335">
    <property type="entry name" value="S-adenosyl-L-methionine-dependent methyltransferases"/>
    <property type="match status" value="1"/>
</dbReference>
<dbReference type="Proteomes" id="UP000031561">
    <property type="component" value="Unassembled WGS sequence"/>
</dbReference>
<dbReference type="AlphaFoldDB" id="A0ABD4T394"/>
<sequence length="559" mass="61493">MMNSSSHGEAYRQYLKQLFPDLRLAGSTIDTILLPQTQWDEPKSGADWNNVGVMALLEAEATEDSTLRSVYWEMAAEALQTGADNFPLAAVHLALLQGLLGEDQAAINAAFQILTQLLSIPESSDLQPGLVYIPLAWSRWPEHSSQIFQGLVLENNGYAQVMGLAAEVLWRSHLVFYNPSGLRLLQIAAQILPDSAAVQLRLGISMLANQRLEGLVNLRKAWELAPDLSVIAQAFYLACRDQGQVALAQQWREIGKQHSNQYPQDLSGAWATISDRGVGRDLENEGNRLIVSHSPAEAENYTTVVFDQDILMAVEPSFKSIVTSVLIAEGDWFEKEMEWWRSFVKPGMTVIDVGANVGVYTFSAAKRVGPEGRVIAVEPFPGCVDCLKKTRQLNGMDWVSVVEGAASNQNGTALLGVSAASELNELIEEDETDGSQPRNALRVQCLTLDEICDRENLSTVDLLKIDAEGHELSVLQGSRSLIAQFTPVILYENIAAGQQVNPDVTPYLVQLGYQILWYQPGTETLEVVDSLSTEETQALNLIAVHESTLKNINARFGQI</sequence>
<proteinExistence type="predicted"/>
<dbReference type="PANTHER" id="PTHR34203">
    <property type="entry name" value="METHYLTRANSFERASE, FKBM FAMILY PROTEIN"/>
    <property type="match status" value="1"/>
</dbReference>
<keyword evidence="3" id="KW-1185">Reference proteome</keyword>
<name>A0ABD4T394_9CYAN</name>
<comment type="caution">
    <text evidence="2">The sequence shown here is derived from an EMBL/GenBank/DDBJ whole genome shotgun (WGS) entry which is preliminary data.</text>
</comment>
<dbReference type="PANTHER" id="PTHR34203:SF15">
    <property type="entry name" value="SLL1173 PROTEIN"/>
    <property type="match status" value="1"/>
</dbReference>
<evidence type="ECO:0000313" key="2">
    <source>
        <dbReference type="EMBL" id="MCM1983139.1"/>
    </source>
</evidence>
<organism evidence="2 3">
    <name type="scientific">Lyngbya confervoides BDU141951</name>
    <dbReference type="NCBI Taxonomy" id="1574623"/>
    <lineage>
        <taxon>Bacteria</taxon>
        <taxon>Bacillati</taxon>
        <taxon>Cyanobacteriota</taxon>
        <taxon>Cyanophyceae</taxon>
        <taxon>Oscillatoriophycideae</taxon>
        <taxon>Oscillatoriales</taxon>
        <taxon>Microcoleaceae</taxon>
        <taxon>Lyngbya</taxon>
    </lineage>
</organism>
<accession>A0ABD4T394</accession>
<dbReference type="InterPro" id="IPR006342">
    <property type="entry name" value="FkbM_mtfrase"/>
</dbReference>
<dbReference type="Pfam" id="PF05050">
    <property type="entry name" value="Methyltransf_21"/>
    <property type="match status" value="1"/>
</dbReference>
<dbReference type="EMBL" id="JTHE03000056">
    <property type="protein sequence ID" value="MCM1983139.1"/>
    <property type="molecule type" value="Genomic_DNA"/>
</dbReference>
<dbReference type="NCBIfam" id="TIGR01444">
    <property type="entry name" value="fkbM_fam"/>
    <property type="match status" value="1"/>
</dbReference>
<dbReference type="RefSeq" id="WP_166282011.1">
    <property type="nucleotide sequence ID" value="NZ_JTHE03000056.1"/>
</dbReference>